<protein>
    <submittedName>
        <fullName evidence="1">Uncharacterized protein</fullName>
    </submittedName>
</protein>
<comment type="caution">
    <text evidence="1">The sequence shown here is derived from an EMBL/GenBank/DDBJ whole genome shotgun (WGS) entry which is preliminary data.</text>
</comment>
<name>A0AAN9XU15_PSOTE</name>
<keyword evidence="2" id="KW-1185">Reference proteome</keyword>
<dbReference type="EMBL" id="JAYMYS010000001">
    <property type="protein sequence ID" value="KAK7410235.1"/>
    <property type="molecule type" value="Genomic_DNA"/>
</dbReference>
<dbReference type="Proteomes" id="UP001386955">
    <property type="component" value="Unassembled WGS sequence"/>
</dbReference>
<accession>A0AAN9XU15</accession>
<evidence type="ECO:0000313" key="1">
    <source>
        <dbReference type="EMBL" id="KAK7410235.1"/>
    </source>
</evidence>
<dbReference type="AlphaFoldDB" id="A0AAN9XU15"/>
<sequence>MCKHLKVRLQTSLLLLFQAFNEFIIGVRYSVHDGNFSHFFEGFAIARASINGEAGDSGDVDEDLGSDKKS</sequence>
<reference evidence="1 2" key="1">
    <citation type="submission" date="2024-01" db="EMBL/GenBank/DDBJ databases">
        <title>The genomes of 5 underutilized Papilionoideae crops provide insights into root nodulation and disease resistanc.</title>
        <authorList>
            <person name="Jiang F."/>
        </authorList>
    </citation>
    <scope>NUCLEOTIDE SEQUENCE [LARGE SCALE GENOMIC DNA]</scope>
    <source>
        <strain evidence="1">DUOXIRENSHENG_FW03</strain>
        <tissue evidence="1">Leaves</tissue>
    </source>
</reference>
<gene>
    <name evidence="1" type="ORF">VNO78_00862</name>
</gene>
<organism evidence="1 2">
    <name type="scientific">Psophocarpus tetragonolobus</name>
    <name type="common">Winged bean</name>
    <name type="synonym">Dolichos tetragonolobus</name>
    <dbReference type="NCBI Taxonomy" id="3891"/>
    <lineage>
        <taxon>Eukaryota</taxon>
        <taxon>Viridiplantae</taxon>
        <taxon>Streptophyta</taxon>
        <taxon>Embryophyta</taxon>
        <taxon>Tracheophyta</taxon>
        <taxon>Spermatophyta</taxon>
        <taxon>Magnoliopsida</taxon>
        <taxon>eudicotyledons</taxon>
        <taxon>Gunneridae</taxon>
        <taxon>Pentapetalae</taxon>
        <taxon>rosids</taxon>
        <taxon>fabids</taxon>
        <taxon>Fabales</taxon>
        <taxon>Fabaceae</taxon>
        <taxon>Papilionoideae</taxon>
        <taxon>50 kb inversion clade</taxon>
        <taxon>NPAAA clade</taxon>
        <taxon>indigoferoid/millettioid clade</taxon>
        <taxon>Phaseoleae</taxon>
        <taxon>Psophocarpus</taxon>
    </lineage>
</organism>
<proteinExistence type="predicted"/>
<evidence type="ECO:0000313" key="2">
    <source>
        <dbReference type="Proteomes" id="UP001386955"/>
    </source>
</evidence>